<organism evidence="1 2">
    <name type="scientific">Candidatus Magasanikbacteria bacterium GW2011_GWA2_56_11</name>
    <dbReference type="NCBI Taxonomy" id="1619044"/>
    <lineage>
        <taxon>Bacteria</taxon>
        <taxon>Candidatus Magasanikiibacteriota</taxon>
    </lineage>
</organism>
<dbReference type="EMBL" id="LCRX01000003">
    <property type="protein sequence ID" value="KKW42844.1"/>
    <property type="molecule type" value="Genomic_DNA"/>
</dbReference>
<reference evidence="1 2" key="1">
    <citation type="journal article" date="2015" name="Nature">
        <title>rRNA introns, odd ribosomes, and small enigmatic genomes across a large radiation of phyla.</title>
        <authorList>
            <person name="Brown C.T."/>
            <person name="Hug L.A."/>
            <person name="Thomas B.C."/>
            <person name="Sharon I."/>
            <person name="Castelle C.J."/>
            <person name="Singh A."/>
            <person name="Wilkins M.J."/>
            <person name="Williams K.H."/>
            <person name="Banfield J.F."/>
        </authorList>
    </citation>
    <scope>NUCLEOTIDE SEQUENCE [LARGE SCALE GENOMIC DNA]</scope>
</reference>
<gene>
    <name evidence="1" type="ORF">UY92_C0003G0050</name>
</gene>
<proteinExistence type="predicted"/>
<evidence type="ECO:0000313" key="1">
    <source>
        <dbReference type="EMBL" id="KKW42844.1"/>
    </source>
</evidence>
<dbReference type="AlphaFoldDB" id="A0A0G2BBD2"/>
<sequence length="62" mass="6808">MTMWVLRVMKKAAQALVVRAVWLALLPYYPVVVLLDHIGLDVPPGWSGEMTDDSPTPGEMAA</sequence>
<protein>
    <submittedName>
        <fullName evidence="1">Uncharacterized protein</fullName>
    </submittedName>
</protein>
<comment type="caution">
    <text evidence="1">The sequence shown here is derived from an EMBL/GenBank/DDBJ whole genome shotgun (WGS) entry which is preliminary data.</text>
</comment>
<evidence type="ECO:0000313" key="2">
    <source>
        <dbReference type="Proteomes" id="UP000033870"/>
    </source>
</evidence>
<accession>A0A0G2BBD2</accession>
<name>A0A0G2BBD2_9BACT</name>
<dbReference type="Proteomes" id="UP000033870">
    <property type="component" value="Unassembled WGS sequence"/>
</dbReference>